<feature type="compositionally biased region" description="Low complexity" evidence="3">
    <location>
        <begin position="1045"/>
        <end position="1060"/>
    </location>
</feature>
<feature type="region of interest" description="Disordered" evidence="3">
    <location>
        <begin position="1010"/>
        <end position="1076"/>
    </location>
</feature>
<dbReference type="GO" id="GO:0005737">
    <property type="term" value="C:cytoplasm"/>
    <property type="evidence" value="ECO:0007669"/>
    <property type="project" value="TreeGrafter"/>
</dbReference>
<dbReference type="EMBL" id="CAJNNV010006234">
    <property type="protein sequence ID" value="CAE8593285.1"/>
    <property type="molecule type" value="Genomic_DNA"/>
</dbReference>
<dbReference type="InterPro" id="IPR001623">
    <property type="entry name" value="DnaJ_domain"/>
</dbReference>
<keyword evidence="2" id="KW-0378">Hydrolase</keyword>
<protein>
    <recommendedName>
        <fullName evidence="5">J domain-containing protein</fullName>
    </recommendedName>
</protein>
<evidence type="ECO:0000259" key="5">
    <source>
        <dbReference type="PROSITE" id="PS50076"/>
    </source>
</evidence>
<dbReference type="OrthoDB" id="2418081at2759"/>
<feature type="compositionally biased region" description="Basic and acidic residues" evidence="3">
    <location>
        <begin position="1032"/>
        <end position="1043"/>
    </location>
</feature>
<feature type="compositionally biased region" description="Polar residues" evidence="3">
    <location>
        <begin position="1010"/>
        <end position="1028"/>
    </location>
</feature>
<evidence type="ECO:0000313" key="6">
    <source>
        <dbReference type="EMBL" id="CAE8593285.1"/>
    </source>
</evidence>
<accession>A0A813E3A5</accession>
<feature type="transmembrane region" description="Helical" evidence="4">
    <location>
        <begin position="844"/>
        <end position="870"/>
    </location>
</feature>
<dbReference type="Pfam" id="PF02230">
    <property type="entry name" value="Abhydrolase_2"/>
    <property type="match status" value="1"/>
</dbReference>
<comment type="caution">
    <text evidence="6">The sequence shown here is derived from an EMBL/GenBank/DDBJ whole genome shotgun (WGS) entry which is preliminary data.</text>
</comment>
<dbReference type="SUPFAM" id="SSF53474">
    <property type="entry name" value="alpha/beta-Hydrolases"/>
    <property type="match status" value="1"/>
</dbReference>
<gene>
    <name evidence="6" type="ORF">PGLA1383_LOCUS11881</name>
</gene>
<dbReference type="PANTHER" id="PTHR10655:SF17">
    <property type="entry name" value="LYSOPHOSPHOLIPASE-LIKE PROTEIN 1"/>
    <property type="match status" value="1"/>
</dbReference>
<organism evidence="6 7">
    <name type="scientific">Polarella glacialis</name>
    <name type="common">Dinoflagellate</name>
    <dbReference type="NCBI Taxonomy" id="89957"/>
    <lineage>
        <taxon>Eukaryota</taxon>
        <taxon>Sar</taxon>
        <taxon>Alveolata</taxon>
        <taxon>Dinophyceae</taxon>
        <taxon>Suessiales</taxon>
        <taxon>Suessiaceae</taxon>
        <taxon>Polarella</taxon>
    </lineage>
</organism>
<dbReference type="Proteomes" id="UP000654075">
    <property type="component" value="Unassembled WGS sequence"/>
</dbReference>
<keyword evidence="4" id="KW-1133">Transmembrane helix</keyword>
<proteinExistence type="inferred from homology"/>
<feature type="transmembrane region" description="Helical" evidence="4">
    <location>
        <begin position="812"/>
        <end position="832"/>
    </location>
</feature>
<dbReference type="GO" id="GO:0052689">
    <property type="term" value="F:carboxylic ester hydrolase activity"/>
    <property type="evidence" value="ECO:0007669"/>
    <property type="project" value="TreeGrafter"/>
</dbReference>
<feature type="transmembrane region" description="Helical" evidence="4">
    <location>
        <begin position="690"/>
        <end position="709"/>
    </location>
</feature>
<sequence>MQSGRLPGILKMMGSSAATNIPADATCGLIWMHGLGDTEEGWAEMVKKEIRLDPSHGRCHMHFPRAPTAPVSCNGGMKMTSWFDMSQIPLGATSNPPGFGCSLAEAQRNVARIHEIVDSFADAGIPPNRVVIGGFSQGGAMALLAAMTYPQRLAGCVVFSGMLLGSDKLQELTRPENLCLPVLWCHGTKDPTLEPSMQQAGAEALRSAGFGLELGVWLSWLPVMDGVEKCWLWRLDAVWQFIGCLRSWGLSKSSSGSFPEAGGAVARSCNRLFSRVLDEVLPLRSRRVIAKTLGLAKCTRSGSSGPGARLLAWIFCSGIDLPFVNRSSQVCFDPEDGAKGRAKADQASGEFLVALDSGQGSSEPSAFSGHDLYFEVAKFFRQKHVQVKNRSGTPVTLDRPHQSLLGQLPCSSDGVCVDLVAYRFEPKPGSFDQLYREVLRILGPRHFMLDQSYRLQMLGSENSMLTTTQGSTIVATVIVIPVNYLEGKQMYVFRSPRYRQCKAALRTFDEFKEMLEALVQVYGLLQNQLCPITAERLRQTCTEGAPGQTPLARLQNRRSGRLSHAWKRAEGCAQASRSAIGLIGGMQTAASEVSGLHRQWWIPEDMSLLDRIAMFHVQDGLHEHYDNLWMLNILGGSYSADVVTPEMKRILDMYSIDSAADTPMMPYWLPGSPAPGTVGSGNDTGWADCWSIAVGGFVGLLFGLAEGVYSKVSERKRCGEPDPGPLILQKMLRRGSTGLGVSALCQMMGKVLRSNLPDGRYASISKKSIPTSQVVVFLGTCAWAMCSHHQYVEPSVVRRIWNKDLNLAEQQAVGIMMTSGLACSCSVGGFFAGSHLMSSSLGSLAGPAGAFAGSLMPFVLTLLITGWDWWNDRARRRQMKAAALQTLGLPEPSSLGIEVFRPMLAARYKLLACYLHPDKNDSGRCDTTTVFSQVRLAKEILEQELQDYQSCPRERLKHLFDQMLVHCGYRREKFVSQHPSGVIMNILEDGSLEDFDDAANHRAELESITTVESRSVTASPSPTGSPRSVQRFPDEGAMGHDPYEGNLRLPSSLPNSGSSGPPSPWVMVPGTSRGDE</sequence>
<evidence type="ECO:0000313" key="7">
    <source>
        <dbReference type="Proteomes" id="UP000654075"/>
    </source>
</evidence>
<dbReference type="InterPro" id="IPR029058">
    <property type="entry name" value="AB_hydrolase_fold"/>
</dbReference>
<comment type="similarity">
    <text evidence="1">Belongs to the AB hydrolase superfamily. AB hydrolase 2 family.</text>
</comment>
<keyword evidence="4" id="KW-0472">Membrane</keyword>
<evidence type="ECO:0000256" key="4">
    <source>
        <dbReference type="SAM" id="Phobius"/>
    </source>
</evidence>
<dbReference type="InterPro" id="IPR050565">
    <property type="entry name" value="LYPA1-2/EST-like"/>
</dbReference>
<evidence type="ECO:0000256" key="3">
    <source>
        <dbReference type="SAM" id="MobiDB-lite"/>
    </source>
</evidence>
<evidence type="ECO:0000256" key="2">
    <source>
        <dbReference type="ARBA" id="ARBA00022801"/>
    </source>
</evidence>
<dbReference type="GO" id="GO:0008474">
    <property type="term" value="F:palmitoyl-(protein) hydrolase activity"/>
    <property type="evidence" value="ECO:0007669"/>
    <property type="project" value="TreeGrafter"/>
</dbReference>
<dbReference type="AlphaFoldDB" id="A0A813E3A5"/>
<dbReference type="InterPro" id="IPR003140">
    <property type="entry name" value="PLipase/COase/thioEstase"/>
</dbReference>
<dbReference type="PANTHER" id="PTHR10655">
    <property type="entry name" value="LYSOPHOSPHOLIPASE-RELATED"/>
    <property type="match status" value="1"/>
</dbReference>
<evidence type="ECO:0000256" key="1">
    <source>
        <dbReference type="ARBA" id="ARBA00006499"/>
    </source>
</evidence>
<name>A0A813E3A5_POLGL</name>
<keyword evidence="7" id="KW-1185">Reference proteome</keyword>
<dbReference type="PROSITE" id="PS50076">
    <property type="entry name" value="DNAJ_2"/>
    <property type="match status" value="1"/>
</dbReference>
<reference evidence="6" key="1">
    <citation type="submission" date="2021-02" db="EMBL/GenBank/DDBJ databases">
        <authorList>
            <person name="Dougan E. K."/>
            <person name="Rhodes N."/>
            <person name="Thang M."/>
            <person name="Chan C."/>
        </authorList>
    </citation>
    <scope>NUCLEOTIDE SEQUENCE</scope>
</reference>
<feature type="domain" description="J" evidence="5">
    <location>
        <begin position="882"/>
        <end position="964"/>
    </location>
</feature>
<dbReference type="Gene3D" id="3.40.50.1820">
    <property type="entry name" value="alpha/beta hydrolase"/>
    <property type="match status" value="1"/>
</dbReference>
<keyword evidence="4" id="KW-0812">Transmembrane</keyword>